<reference evidence="4" key="1">
    <citation type="submission" date="2021-05" db="EMBL/GenBank/DDBJ databases">
        <title>A free-living protist that lacks canonical eukaryotic 1 DNA replication and segregation systems.</title>
        <authorList>
            <person name="Salas-Leiva D.E."/>
            <person name="Tromer E.C."/>
            <person name="Curtis B.A."/>
            <person name="Jerlstrom-Hultqvist J."/>
            <person name="Kolisko M."/>
            <person name="Yi Z."/>
            <person name="Salas-Leiva J.S."/>
            <person name="Gallot-Lavallee L."/>
            <person name="Kops G.J.P.L."/>
            <person name="Archibald J.M."/>
            <person name="Simpson A.G.B."/>
            <person name="Roger A.J."/>
        </authorList>
    </citation>
    <scope>NUCLEOTIDE SEQUENCE</scope>
    <source>
        <strain evidence="4">BICM</strain>
    </source>
</reference>
<dbReference type="Proteomes" id="UP000717585">
    <property type="component" value="Unassembled WGS sequence"/>
</dbReference>
<dbReference type="OrthoDB" id="342981at2759"/>
<protein>
    <submittedName>
        <fullName evidence="4">Chromosome partition protein Smc</fullName>
    </submittedName>
</protein>
<keyword evidence="1" id="KW-0175">Coiled coil</keyword>
<keyword evidence="3" id="KW-0812">Transmembrane</keyword>
<dbReference type="Gene3D" id="1.20.5.110">
    <property type="match status" value="1"/>
</dbReference>
<keyword evidence="3" id="KW-1133">Transmembrane helix</keyword>
<evidence type="ECO:0000256" key="3">
    <source>
        <dbReference type="SAM" id="Phobius"/>
    </source>
</evidence>
<sequence>MADHVEKKAPRTPAQEMEHDETQDMMAYEIRQNQKSIDDLELEIQVLKNTIDEKNAAISDLLKNSARKQSEETEFKILAIIDEQKLLDRQKAQLQDELAFEQKQLVIKDEEIVRLIHENENGMGDDSHAKMYQTKVAFEQEIRDLRARRAEISSAIDSQQETINHTSDRLHTMTKLLKALQSDKARREMLIGVRYSRQAGGELPADEMGEEPPKDVEIIPLECYELLEQYMIALTGRVCAAKTTLTELAERRDAMLQDTQAKEEECDELDKTVRARESCVLNRERRISGMMSELQLGLAKREALIKQKIYQVKAKVKESVTEIEVEDPVIKRFMAIMTKIQSVEDDVSKNKSIFVTGEITTEAEEAVLEQIIAKYLAAVKALTEESEDLIRLISDNTPKDLSTALQTTLDSHAYHLTAMLERLQANRLRQSRARAVWALRDAALTEPLADVWADVSPQFMSYEELPQETLGAKRLENAMREISGLSRLFAARVDMQAEQINLLHDDAVMTLDSMQRGNVQLWRAHKHLTRGTKMIVAYLLAATACLWMLHYIND</sequence>
<gene>
    <name evidence="4" type="ORF">J8273_3703</name>
</gene>
<accession>A0A8J6AX70</accession>
<keyword evidence="5" id="KW-1185">Reference proteome</keyword>
<proteinExistence type="predicted"/>
<evidence type="ECO:0000313" key="4">
    <source>
        <dbReference type="EMBL" id="KAG9394730.1"/>
    </source>
</evidence>
<feature type="transmembrane region" description="Helical" evidence="3">
    <location>
        <begin position="535"/>
        <end position="552"/>
    </location>
</feature>
<dbReference type="AlphaFoldDB" id="A0A8J6AX70"/>
<evidence type="ECO:0000313" key="5">
    <source>
        <dbReference type="Proteomes" id="UP000717585"/>
    </source>
</evidence>
<evidence type="ECO:0000256" key="2">
    <source>
        <dbReference type="SAM" id="MobiDB-lite"/>
    </source>
</evidence>
<feature type="coiled-coil region" evidence="1">
    <location>
        <begin position="30"/>
        <end position="111"/>
    </location>
</feature>
<name>A0A8J6AX70_9EUKA</name>
<comment type="caution">
    <text evidence="4">The sequence shown here is derived from an EMBL/GenBank/DDBJ whole genome shotgun (WGS) entry which is preliminary data.</text>
</comment>
<feature type="coiled-coil region" evidence="1">
    <location>
        <begin position="135"/>
        <end position="162"/>
    </location>
</feature>
<organism evidence="4 5">
    <name type="scientific">Carpediemonas membranifera</name>
    <dbReference type="NCBI Taxonomy" id="201153"/>
    <lineage>
        <taxon>Eukaryota</taxon>
        <taxon>Metamonada</taxon>
        <taxon>Carpediemonas-like organisms</taxon>
        <taxon>Carpediemonas</taxon>
    </lineage>
</organism>
<keyword evidence="3" id="KW-0472">Membrane</keyword>
<feature type="region of interest" description="Disordered" evidence="2">
    <location>
        <begin position="1"/>
        <end position="22"/>
    </location>
</feature>
<dbReference type="EMBL" id="JAHDYR010000013">
    <property type="protein sequence ID" value="KAG9394730.1"/>
    <property type="molecule type" value="Genomic_DNA"/>
</dbReference>
<evidence type="ECO:0000256" key="1">
    <source>
        <dbReference type="SAM" id="Coils"/>
    </source>
</evidence>